<dbReference type="InterPro" id="IPR014347">
    <property type="entry name" value="Tautomerase/MIF_sf"/>
</dbReference>
<sequence>TNTITAHLRPRPATPTTRTKHLDLLSGLTTHWNAIVQPTRPGWLSDARALDSVFIMGDMDAAAEQGFVVPQAGAEGDGEWVEGNMGAFRERVEAGDTGLVGLVKGRL</sequence>
<evidence type="ECO:0000313" key="1">
    <source>
        <dbReference type="EMBL" id="KAF2645963.1"/>
    </source>
</evidence>
<evidence type="ECO:0000313" key="2">
    <source>
        <dbReference type="Proteomes" id="UP000799753"/>
    </source>
</evidence>
<name>A0A6A6SGZ6_9PLEO</name>
<accession>A0A6A6SGZ6</accession>
<organism evidence="1 2">
    <name type="scientific">Massarina eburnea CBS 473.64</name>
    <dbReference type="NCBI Taxonomy" id="1395130"/>
    <lineage>
        <taxon>Eukaryota</taxon>
        <taxon>Fungi</taxon>
        <taxon>Dikarya</taxon>
        <taxon>Ascomycota</taxon>
        <taxon>Pezizomycotina</taxon>
        <taxon>Dothideomycetes</taxon>
        <taxon>Pleosporomycetidae</taxon>
        <taxon>Pleosporales</taxon>
        <taxon>Massarineae</taxon>
        <taxon>Massarinaceae</taxon>
        <taxon>Massarina</taxon>
    </lineage>
</organism>
<gene>
    <name evidence="1" type="ORF">P280DRAFT_390252</name>
</gene>
<dbReference type="Proteomes" id="UP000799753">
    <property type="component" value="Unassembled WGS sequence"/>
</dbReference>
<dbReference type="AlphaFoldDB" id="A0A6A6SGZ6"/>
<keyword evidence="2" id="KW-1185">Reference proteome</keyword>
<protein>
    <submittedName>
        <fullName evidence="1">Uncharacterized protein</fullName>
    </submittedName>
</protein>
<feature type="non-terminal residue" evidence="1">
    <location>
        <position position="1"/>
    </location>
</feature>
<dbReference type="EMBL" id="MU006777">
    <property type="protein sequence ID" value="KAF2645963.1"/>
    <property type="molecule type" value="Genomic_DNA"/>
</dbReference>
<dbReference type="Gene3D" id="3.30.429.10">
    <property type="entry name" value="Macrophage Migration Inhibitory Factor"/>
    <property type="match status" value="1"/>
</dbReference>
<proteinExistence type="predicted"/>
<dbReference type="OrthoDB" id="9981319at2759"/>
<reference evidence="1" key="1">
    <citation type="journal article" date="2020" name="Stud. Mycol.">
        <title>101 Dothideomycetes genomes: a test case for predicting lifestyles and emergence of pathogens.</title>
        <authorList>
            <person name="Haridas S."/>
            <person name="Albert R."/>
            <person name="Binder M."/>
            <person name="Bloem J."/>
            <person name="Labutti K."/>
            <person name="Salamov A."/>
            <person name="Andreopoulos B."/>
            <person name="Baker S."/>
            <person name="Barry K."/>
            <person name="Bills G."/>
            <person name="Bluhm B."/>
            <person name="Cannon C."/>
            <person name="Castanera R."/>
            <person name="Culley D."/>
            <person name="Daum C."/>
            <person name="Ezra D."/>
            <person name="Gonzalez J."/>
            <person name="Henrissat B."/>
            <person name="Kuo A."/>
            <person name="Liang C."/>
            <person name="Lipzen A."/>
            <person name="Lutzoni F."/>
            <person name="Magnuson J."/>
            <person name="Mondo S."/>
            <person name="Nolan M."/>
            <person name="Ohm R."/>
            <person name="Pangilinan J."/>
            <person name="Park H.-J."/>
            <person name="Ramirez L."/>
            <person name="Alfaro M."/>
            <person name="Sun H."/>
            <person name="Tritt A."/>
            <person name="Yoshinaga Y."/>
            <person name="Zwiers L.-H."/>
            <person name="Turgeon B."/>
            <person name="Goodwin S."/>
            <person name="Spatafora J."/>
            <person name="Crous P."/>
            <person name="Grigoriev I."/>
        </authorList>
    </citation>
    <scope>NUCLEOTIDE SEQUENCE</scope>
    <source>
        <strain evidence="1">CBS 473.64</strain>
    </source>
</reference>